<dbReference type="KEGG" id="cpyr:CYJ47_08725"/>
<reference evidence="2" key="1">
    <citation type="submission" date="2017-12" db="EMBL/GenBank/DDBJ databases">
        <authorList>
            <person name="Thomas-White K."/>
            <person name="Wolfe A.J."/>
        </authorList>
    </citation>
    <scope>NUCLEOTIDE SEQUENCE</scope>
    <source>
        <strain evidence="2">UMB0763</strain>
    </source>
</reference>
<sequence>MTAPNVSSPADLVVVSLWFVSVPNAAAVLSAEPSPDRGFGRKYLSQLDSSKPITAIGTFPLNRSTVPGHNEFYIGGFPGVIVVQTLVDTLTKLSELPRTLMLSVDAPDLYVFAEGQGESTFAGIAHFQGDKLRRSFCATRSRVYEDKGLPEPFEYSFWSGDSEGIDLPFAPKDLVAGAEVGWLGVPISADGPDINVVGFATDGRKEPRIESHATPTPLDELVVTSSTKLGFSATNPDYDDYEGDSEDGTDDDTPGAELAQVAKDVARIGWLTSKKLARYASSRLSEAKERLRHLDRKEK</sequence>
<protein>
    <submittedName>
        <fullName evidence="2">Uncharacterized protein</fullName>
    </submittedName>
</protein>
<name>A0AAF0YSX9_9CORY</name>
<gene>
    <name evidence="2" type="ORF">CYJ47_08725</name>
</gene>
<evidence type="ECO:0000313" key="2">
    <source>
        <dbReference type="EMBL" id="WOT01359.1"/>
    </source>
</evidence>
<dbReference type="Proteomes" id="UP000234560">
    <property type="component" value="Chromosome"/>
</dbReference>
<organism evidence="2 3">
    <name type="scientific">Corynebacterium pyruviciproducens</name>
    <dbReference type="NCBI Taxonomy" id="598660"/>
    <lineage>
        <taxon>Bacteria</taxon>
        <taxon>Bacillati</taxon>
        <taxon>Actinomycetota</taxon>
        <taxon>Actinomycetes</taxon>
        <taxon>Mycobacteriales</taxon>
        <taxon>Corynebacteriaceae</taxon>
        <taxon>Corynebacterium</taxon>
    </lineage>
</organism>
<accession>A0AAF0YSX9</accession>
<dbReference type="AlphaFoldDB" id="A0AAF0YSX9"/>
<dbReference type="Pfam" id="PF21997">
    <property type="entry name" value="DUF6928"/>
    <property type="match status" value="1"/>
</dbReference>
<dbReference type="EMBL" id="CP136958">
    <property type="protein sequence ID" value="WOT01359.1"/>
    <property type="molecule type" value="Genomic_DNA"/>
</dbReference>
<proteinExistence type="predicted"/>
<feature type="region of interest" description="Disordered" evidence="1">
    <location>
        <begin position="230"/>
        <end position="255"/>
    </location>
</feature>
<dbReference type="RefSeq" id="WP_101679233.1">
    <property type="nucleotide sequence ID" value="NZ_CAMIHY010000016.1"/>
</dbReference>
<dbReference type="InterPro" id="IPR053847">
    <property type="entry name" value="DUF6928"/>
</dbReference>
<reference evidence="2" key="2">
    <citation type="submission" date="2023-10" db="EMBL/GenBank/DDBJ databases">
        <authorList>
            <person name="Choi B."/>
        </authorList>
    </citation>
    <scope>NUCLEOTIDE SEQUENCE</scope>
    <source>
        <strain evidence="2">UMB0763</strain>
    </source>
</reference>
<evidence type="ECO:0000256" key="1">
    <source>
        <dbReference type="SAM" id="MobiDB-lite"/>
    </source>
</evidence>
<evidence type="ECO:0000313" key="3">
    <source>
        <dbReference type="Proteomes" id="UP000234560"/>
    </source>
</evidence>
<feature type="compositionally biased region" description="Acidic residues" evidence="1">
    <location>
        <begin position="237"/>
        <end position="254"/>
    </location>
</feature>